<protein>
    <submittedName>
        <fullName evidence="2">Uncharacterized protein</fullName>
    </submittedName>
</protein>
<dbReference type="Proteomes" id="UP000290013">
    <property type="component" value="Chromosome"/>
</dbReference>
<proteinExistence type="predicted"/>
<dbReference type="KEGG" id="ctai:NCTC12078_02298"/>
<dbReference type="EMBL" id="LR215974">
    <property type="protein sequence ID" value="VFB04275.1"/>
    <property type="molecule type" value="Genomic_DNA"/>
</dbReference>
<dbReference type="KEGG" id="ctai:NCTC12078_02308"/>
<evidence type="ECO:0000313" key="2">
    <source>
        <dbReference type="EMBL" id="VFB04282.1"/>
    </source>
</evidence>
<name>A0A4U8WD53_9FLAO</name>
<reference evidence="2 4" key="1">
    <citation type="submission" date="2019-02" db="EMBL/GenBank/DDBJ databases">
        <authorList>
            <consortium name="Pathogen Informatics"/>
        </authorList>
    </citation>
    <scope>NUCLEOTIDE SEQUENCE [LARGE SCALE GENOMIC DNA]</scope>
    <source>
        <strain evidence="2 4">3012STDY6944375</strain>
    </source>
</reference>
<evidence type="ECO:0000313" key="1">
    <source>
        <dbReference type="EMBL" id="VFB04275.1"/>
    </source>
</evidence>
<dbReference type="KEGG" id="ctai:NCTC12078_02305"/>
<evidence type="ECO:0000313" key="4">
    <source>
        <dbReference type="Proteomes" id="UP000290013"/>
    </source>
</evidence>
<sequence>MRPRFSAVLRLETRLSKHENIKMWIKPGAESHRYFTHILTFYNNSDNRKLSIEIFGKVELFFSIERKNLRKKSTEIYFFI</sequence>
<dbReference type="EMBL" id="LR215974">
    <property type="protein sequence ID" value="VFB04282.1"/>
    <property type="molecule type" value="Genomic_DNA"/>
</dbReference>
<gene>
    <name evidence="1" type="ORF">NCTC12078_02298</name>
    <name evidence="2" type="ORF">NCTC12078_02305</name>
    <name evidence="3" type="ORF">NCTC12078_02308</name>
</gene>
<accession>A0A4U8WD53</accession>
<organism evidence="2 4">
    <name type="scientific">Chryseobacterium taihuense</name>
    <dbReference type="NCBI Taxonomy" id="1141221"/>
    <lineage>
        <taxon>Bacteria</taxon>
        <taxon>Pseudomonadati</taxon>
        <taxon>Bacteroidota</taxon>
        <taxon>Flavobacteriia</taxon>
        <taxon>Flavobacteriales</taxon>
        <taxon>Weeksellaceae</taxon>
        <taxon>Chryseobacterium group</taxon>
        <taxon>Chryseobacterium</taxon>
    </lineage>
</organism>
<evidence type="ECO:0000313" key="3">
    <source>
        <dbReference type="EMBL" id="VFB04285.1"/>
    </source>
</evidence>
<dbReference type="AlphaFoldDB" id="A0A4U8WD53"/>
<dbReference type="EMBL" id="LR215974">
    <property type="protein sequence ID" value="VFB04285.1"/>
    <property type="molecule type" value="Genomic_DNA"/>
</dbReference>